<evidence type="ECO:0000313" key="2">
    <source>
        <dbReference type="EMBL" id="GBC99456.1"/>
    </source>
</evidence>
<name>A0A2H5XE51_9BACT</name>
<sequence length="1844" mass="200741">MRLKGTTVWQSYGLMGLAGLFVFLLAALAPAPPSPPSQPPRPLFDPAAMQRWLRDRDRFGPGLERRLRAEWQQRALKSRQARQQEISLTAAPGQELYPAWSPDGRTIAFSTNSVDSNGNKRLDQNDGTGTRLRIWLMNPDGSNARPAIPEGDIPSGVPKGDELYPAWFPDSATLALVISAGGTTDIYTVNLRTSPVQIQRRTFGLQGVRRIAVAPSGAEIAFEQNNQIFLLALDTGAIRQLTTQGVNRNPAYLPDGRILFESNLDPNTGQPGAFFHIWVMRGDGQNPRPITSGNQNDTDPAPVYYTNPNSNLGQRGFRVAFTSDRNGNRDVFLTNEDGSQVRQVSPAGNQTQEFQPTVEPFPAVPGTIERIAFVTTRAGSEDIWVISSIDIFPPLLADQFGNPILPQITPKINLPGDTVTLTAAAFDPESGVDKVYAVFKSADNPLFLWAVHNEGFPDSAGQQNPGDQAAIAHEADWMIVNFDPDTGQERNPPLVNTLELMFQAGQGNSVQAFWQQIQPYAIELFDDGTHGDQQAGDGIYTRRIKLPPTPRDYYVTIIPVDRAGNIPASLTFIALGTDDMVMPQPSDPRSPDVQIITTQQGRILQPNRSLSAVPAIGYDNITGCTSKPFAADKDVLLVSDYACGQKWTTQRAAGLGNFERFLNYPGIPTETYYFSDVQPPPLIVPYNLQKGVISRNTQHCPFPNVDLVAIWRTLCRGPVPEEILALYLPRPFVDPVLNTTRLHAERAVVWLAPYTGSLWVDKGTLEDPVTQGKLARFLSRSGRLFIASGQDLGWALTLNGQTNNDFLTTYLKARFSRVVGGFYGDYSLDLISSYQAQRHKLQGQLVASGFYDWGQGFTFNEDRLTADNQNRDPDQERHGTAAGIELLGFNYRPDTTYDPPINPSQYNPSWGFMGEGCENALVMDTVDVLQGAFATYTYLQGGTNAAVQYRDPATDYRVVTFFFPMEAMNNGFKNTTIGQTTFVEPLTFRHTLMNYIMDFLRTGVIAGKVVDTQGRPLAGFTVRAQINSLQQQPIVFGGAITQQDGSYQIIGLNTGVYDLEVAAPGWTSRLLRTTSEGVNDFDNVSSFVSAGNDFTMTKLPPGAISGKVTELDGTTPIVGATVTARIVADEQGNPIVLPPGIPSTYTATTGSDGTYRIEGLPNATYEVTASAPQHSSVTKTGIVVRPGQETTGVDFQLPGSPGTITGQVVDSQTNQGVPNALVEVLSGNTVVKTATTDSQGNFTVTDVPVGTYTVQASASNYKPNSVTGVQVPTAGTVTVTIALARAQPGSISGRVTRADGTPIGGVTVEVVQPATGQVIASATTASSFTTQDGYQRNYLIASVPLGTYTVRVNAPGYTASPSQRTGVTVQENTETRDINFTLRAQFTFTPGVQMVSLPYDYTGTGITPPQLFGTTQIATWVTDPSLTDPTTGASGGQYVFYPTAPADVVRLGRGYFVRFTQSVDFTTPGNPAPTDQPFALVLDKKGWWLIGAPFPFSVDWQRTRVINRANGQNLSLRDAVLQGLLRDALFTLNASGTGYDLSATLDPFRGYWVRVEASQGVILQIDNAPVVNRMALLVTNAGRPSRMAREGRLALSDKDGWLLPLTLRNADGVIATLQIGMNRAASDGPDALDVPLPPPLRQLVPAWTTFAIVSGTGRGEGLWASDIRSLSARPQAWDILVEGQSNAPLTLTWDNLNDLVPNDYRLTLVDLETGDARYMRTTTSYTVELRGGVRRLRVIAERRTGAAGLRIVGLRQQPSRGGALAVQFALTEPAFLEGRLLTLTGRVVQVVQPRRWFPSGDHRLRWDGRGRADNLLPQMPYLLELTAIGERGEQVRATLLVRWR</sequence>
<proteinExistence type="inferred from homology"/>
<dbReference type="Gene3D" id="2.120.10.30">
    <property type="entry name" value="TolB, C-terminal domain"/>
    <property type="match status" value="2"/>
</dbReference>
<dbReference type="GO" id="GO:0030246">
    <property type="term" value="F:carbohydrate binding"/>
    <property type="evidence" value="ECO:0007669"/>
    <property type="project" value="InterPro"/>
</dbReference>
<comment type="similarity">
    <text evidence="1">Belongs to the TolB family.</text>
</comment>
<dbReference type="NCBIfam" id="NF041940">
    <property type="entry name" value="choice_anch_X"/>
    <property type="match status" value="1"/>
</dbReference>
<reference evidence="3" key="1">
    <citation type="submission" date="2017-09" db="EMBL/GenBank/DDBJ databases">
        <title>Metaegenomics of thermophilic ammonia-oxidizing enrichment culture.</title>
        <authorList>
            <person name="Kato S."/>
            <person name="Suzuki K."/>
        </authorList>
    </citation>
    <scope>NUCLEOTIDE SEQUENCE [LARGE SCALE GENOMIC DNA]</scope>
</reference>
<dbReference type="PANTHER" id="PTHR36842">
    <property type="entry name" value="PROTEIN TOLB HOMOLOG"/>
    <property type="match status" value="1"/>
</dbReference>
<evidence type="ECO:0000256" key="1">
    <source>
        <dbReference type="ARBA" id="ARBA00009820"/>
    </source>
</evidence>
<protein>
    <submittedName>
        <fullName evidence="2">Protein TolB</fullName>
    </submittedName>
</protein>
<dbReference type="InterPro" id="IPR011659">
    <property type="entry name" value="WD40"/>
</dbReference>
<organism evidence="2 3">
    <name type="scientific">Candidatus Fervidibacter japonicus</name>
    <dbReference type="NCBI Taxonomy" id="2035412"/>
    <lineage>
        <taxon>Bacteria</taxon>
        <taxon>Candidatus Fervidibacterota</taxon>
        <taxon>Candidatus Fervidibacter</taxon>
    </lineage>
</organism>
<dbReference type="EMBL" id="BEHT01000028">
    <property type="protein sequence ID" value="GBC99456.1"/>
    <property type="molecule type" value="Genomic_DNA"/>
</dbReference>
<dbReference type="SUPFAM" id="SSF69304">
    <property type="entry name" value="Tricorn protease N-terminal domain"/>
    <property type="match status" value="1"/>
</dbReference>
<dbReference type="SUPFAM" id="SSF49464">
    <property type="entry name" value="Carboxypeptidase regulatory domain-like"/>
    <property type="match status" value="1"/>
</dbReference>
<dbReference type="Proteomes" id="UP000236173">
    <property type="component" value="Unassembled WGS sequence"/>
</dbReference>
<gene>
    <name evidence="2" type="primary">tolB_3</name>
    <name evidence="2" type="ORF">HRbin17_01980</name>
</gene>
<dbReference type="InterPro" id="IPR011042">
    <property type="entry name" value="6-blade_b-propeller_TolB-like"/>
</dbReference>
<dbReference type="Pfam" id="PF07676">
    <property type="entry name" value="PD40"/>
    <property type="match status" value="1"/>
</dbReference>
<comment type="caution">
    <text evidence="2">The sequence shown here is derived from an EMBL/GenBank/DDBJ whole genome shotgun (WGS) entry which is preliminary data.</text>
</comment>
<dbReference type="Pfam" id="PF13620">
    <property type="entry name" value="CarboxypepD_reg"/>
    <property type="match status" value="4"/>
</dbReference>
<dbReference type="InterPro" id="IPR013784">
    <property type="entry name" value="Carb-bd-like_fold"/>
</dbReference>
<accession>A0A2H5XE51</accession>
<dbReference type="SUPFAM" id="SSF49452">
    <property type="entry name" value="Starch-binding domain-like"/>
    <property type="match status" value="3"/>
</dbReference>
<evidence type="ECO:0000313" key="3">
    <source>
        <dbReference type="Proteomes" id="UP000236173"/>
    </source>
</evidence>
<dbReference type="InterPro" id="IPR008969">
    <property type="entry name" value="CarboxyPept-like_regulatory"/>
</dbReference>
<dbReference type="PANTHER" id="PTHR36842:SF1">
    <property type="entry name" value="PROTEIN TOLB"/>
    <property type="match status" value="1"/>
</dbReference>
<dbReference type="Gene3D" id="2.60.40.1120">
    <property type="entry name" value="Carboxypeptidase-like, regulatory domain"/>
    <property type="match status" value="4"/>
</dbReference>